<feature type="short sequence motif" description="DGA/G" evidence="4">
    <location>
        <begin position="203"/>
        <end position="205"/>
    </location>
</feature>
<dbReference type="Pfam" id="PF01734">
    <property type="entry name" value="Patatin"/>
    <property type="match status" value="1"/>
</dbReference>
<evidence type="ECO:0000256" key="3">
    <source>
        <dbReference type="ARBA" id="ARBA00023098"/>
    </source>
</evidence>
<feature type="domain" description="PNPLA" evidence="5">
    <location>
        <begin position="44"/>
        <end position="216"/>
    </location>
</feature>
<dbReference type="Proteomes" id="UP000094936">
    <property type="component" value="Unassembled WGS sequence"/>
</dbReference>
<reference evidence="6 7" key="1">
    <citation type="submission" date="2016-05" db="EMBL/GenBank/DDBJ databases">
        <title>Genomic Taxonomy of the Vibrionaceae.</title>
        <authorList>
            <person name="Gomez-Gil B."/>
            <person name="Enciso-Ibarra J."/>
        </authorList>
    </citation>
    <scope>NUCLEOTIDE SEQUENCE [LARGE SCALE GENOMIC DNA]</scope>
    <source>
        <strain evidence="6 7">CAIM 1920</strain>
    </source>
</reference>
<dbReference type="CDD" id="cd07208">
    <property type="entry name" value="Pat_hypo_Ecoli_yjju_like"/>
    <property type="match status" value="1"/>
</dbReference>
<evidence type="ECO:0000313" key="6">
    <source>
        <dbReference type="EMBL" id="ODA31841.1"/>
    </source>
</evidence>
<dbReference type="InterPro" id="IPR016035">
    <property type="entry name" value="Acyl_Trfase/lysoPLipase"/>
</dbReference>
<dbReference type="GO" id="GO:0016042">
    <property type="term" value="P:lipid catabolic process"/>
    <property type="evidence" value="ECO:0007669"/>
    <property type="project" value="UniProtKB-UniRule"/>
</dbReference>
<keyword evidence="2 4" id="KW-0442">Lipid degradation</keyword>
<proteinExistence type="predicted"/>
<dbReference type="Pfam" id="PF19890">
    <property type="entry name" value="DUF6363"/>
    <property type="match status" value="1"/>
</dbReference>
<dbReference type="STRING" id="1080227.A8L45_15225"/>
<dbReference type="InterPro" id="IPR037483">
    <property type="entry name" value="YjjU-like"/>
</dbReference>
<dbReference type="EMBL" id="LYBM01000029">
    <property type="protein sequence ID" value="ODA31841.1"/>
    <property type="molecule type" value="Genomic_DNA"/>
</dbReference>
<dbReference type="PANTHER" id="PTHR14226">
    <property type="entry name" value="NEUROPATHY TARGET ESTERASE/SWISS CHEESE D.MELANOGASTER"/>
    <property type="match status" value="1"/>
</dbReference>
<evidence type="ECO:0000259" key="5">
    <source>
        <dbReference type="PROSITE" id="PS51635"/>
    </source>
</evidence>
<keyword evidence="7" id="KW-1185">Reference proteome</keyword>
<dbReference type="GO" id="GO:0016787">
    <property type="term" value="F:hydrolase activity"/>
    <property type="evidence" value="ECO:0007669"/>
    <property type="project" value="UniProtKB-UniRule"/>
</dbReference>
<sequence length="433" mass="48952">MVENCYVSPRFSAEDAVKDQKTKQYLTHHINPPIFPRGKRKIALVTQGGGQRGIYTAGVLDAFLDAGFDPFEMYIGSSAGALNVTAFLCRQPRFAHDFICDITTQEQFFNLFHFARQQQFMGLDWAMDQVLPDKPNGLNIHAGCEHVERNGKTALAAVTFADTLRPEYLPIFNEDWQQVLKATSAIPLLYPSPIEIGAHSYVDGGVGDSIPVKEAFSRGADIIVVIRTESTAFEKSLLKNRFFDSLISRVEDSVPSYLERINLDERLEKLDALQKELAQRFRQVTDRYTESTDDDDDSVWPKIRSAIVSSLLGNKDKKPLSERETIYRLHALSGRKLNADTIAMLVKHYQSYQDAVTFMVKPPKRVEIIEISPENALESSAMMSKPFQLEHDYQDGLKAGMTFLHSQGDRLNQLSRIEDSKCDLPENYLGDTR</sequence>
<dbReference type="PANTHER" id="PTHR14226:SF25">
    <property type="entry name" value="PHOSPHOESTERASE"/>
    <property type="match status" value="1"/>
</dbReference>
<organism evidence="6 7">
    <name type="scientific">Veronia pacifica</name>
    <dbReference type="NCBI Taxonomy" id="1080227"/>
    <lineage>
        <taxon>Bacteria</taxon>
        <taxon>Pseudomonadati</taxon>
        <taxon>Pseudomonadota</taxon>
        <taxon>Gammaproteobacteria</taxon>
        <taxon>Vibrionales</taxon>
        <taxon>Vibrionaceae</taxon>
        <taxon>Veronia</taxon>
    </lineage>
</organism>
<dbReference type="SUPFAM" id="SSF52151">
    <property type="entry name" value="FabD/lysophospholipase-like"/>
    <property type="match status" value="1"/>
</dbReference>
<name>A0A1C3EF29_9GAMM</name>
<dbReference type="PROSITE" id="PS51635">
    <property type="entry name" value="PNPLA"/>
    <property type="match status" value="1"/>
</dbReference>
<feature type="short sequence motif" description="GXGXXG" evidence="4">
    <location>
        <begin position="48"/>
        <end position="53"/>
    </location>
</feature>
<evidence type="ECO:0000256" key="1">
    <source>
        <dbReference type="ARBA" id="ARBA00022801"/>
    </source>
</evidence>
<protein>
    <recommendedName>
        <fullName evidence="5">PNPLA domain-containing protein</fullName>
    </recommendedName>
</protein>
<evidence type="ECO:0000313" key="7">
    <source>
        <dbReference type="Proteomes" id="UP000094936"/>
    </source>
</evidence>
<dbReference type="AlphaFoldDB" id="A0A1C3EF29"/>
<gene>
    <name evidence="6" type="ORF">A8L45_15225</name>
</gene>
<dbReference type="Gene3D" id="3.40.1090.10">
    <property type="entry name" value="Cytosolic phospholipase A2 catalytic domain"/>
    <property type="match status" value="2"/>
</dbReference>
<evidence type="ECO:0000256" key="2">
    <source>
        <dbReference type="ARBA" id="ARBA00022963"/>
    </source>
</evidence>
<feature type="active site" description="Proton acceptor" evidence="4">
    <location>
        <position position="203"/>
    </location>
</feature>
<keyword evidence="1 4" id="KW-0378">Hydrolase</keyword>
<feature type="short sequence motif" description="GXSXG" evidence="4">
    <location>
        <begin position="76"/>
        <end position="80"/>
    </location>
</feature>
<dbReference type="InterPro" id="IPR050301">
    <property type="entry name" value="NTE"/>
</dbReference>
<keyword evidence="3 4" id="KW-0443">Lipid metabolism</keyword>
<accession>A0A1C3EF29</accession>
<dbReference type="InterPro" id="IPR002641">
    <property type="entry name" value="PNPLA_dom"/>
</dbReference>
<dbReference type="InterPro" id="IPR045943">
    <property type="entry name" value="DUF6363"/>
</dbReference>
<comment type="caution">
    <text evidence="6">The sequence shown here is derived from an EMBL/GenBank/DDBJ whole genome shotgun (WGS) entry which is preliminary data.</text>
</comment>
<evidence type="ECO:0000256" key="4">
    <source>
        <dbReference type="PROSITE-ProRule" id="PRU01161"/>
    </source>
</evidence>
<feature type="active site" description="Nucleophile" evidence="4">
    <location>
        <position position="78"/>
    </location>
</feature>